<dbReference type="EMBL" id="ML179346">
    <property type="protein sequence ID" value="THU90076.1"/>
    <property type="molecule type" value="Genomic_DNA"/>
</dbReference>
<gene>
    <name evidence="3" type="ORF">K435DRAFT_864627</name>
</gene>
<evidence type="ECO:0000313" key="3">
    <source>
        <dbReference type="EMBL" id="THU90076.1"/>
    </source>
</evidence>
<keyword evidence="2" id="KW-0732">Signal</keyword>
<evidence type="ECO:0000313" key="4">
    <source>
        <dbReference type="Proteomes" id="UP000297245"/>
    </source>
</evidence>
<name>A0A4S8LLD3_DENBC</name>
<sequence>MARIDPYFLLYSLIIISLPAPLTYADGAVGCLYPLTQEFVTSPTVTEIPTPPFSSTRDLYRGADGLYGEDDPTQHPQPYNSRFPYMPCIPKQPHDPQDPYYPHRFMWTQITKHHLDFTSQGAVRGEGVLKSIYIARLDDAIGLVRERLKHWKTTHRSGTNRFFHCLVVGKTISSVRVFAELRRCWLTILAILEYDEKIFPRIRGIDPLPTSLSNTEFCIGAFVWNDADALQFFKAGLPFYYVRHYSQFDRQNIIEVKPFQQSGVCMQAANPPYSLIYTGQAGSDDKFAAIYKASVQCIAGPSPFSNMHLPGQYQSSYNLSGRLSSPAESSVSVLSSQIASSTGPIRGHSATSSTSKPSYLRDRPSGGGKSKSKKANPPQQQRDVYADLPADHPLVPTLPSAWSGIKKLIDPKAFKTESKEKLKTIVPDPSLLFGSDDTRLMSYLTQWRHVRSVWLKHCRQSQSAQPAVDNGVWRKVLGQQLFNDTEEGEITRIVNRQHQDAFDAKRLLLDIFKLHAPGTPMKPTSPVDISGTEAKKLIRELSLINFHYQLLALDYLVDKSRVRIGTSAQLTISTTDHDQSRNALISKIFAGGDVFTLSSDVSDQGILAPDWAIRIVSLRAFWQLMDSWPGEKPALWNRGADGNLHKMQRAGEEWERALAIFYVQTYYYHFGHPPVLPTRL</sequence>
<evidence type="ECO:0000256" key="2">
    <source>
        <dbReference type="SAM" id="SignalP"/>
    </source>
</evidence>
<dbReference type="AlphaFoldDB" id="A0A4S8LLD3"/>
<protein>
    <submittedName>
        <fullName evidence="3">Uncharacterized protein</fullName>
    </submittedName>
</protein>
<dbReference type="Proteomes" id="UP000297245">
    <property type="component" value="Unassembled WGS sequence"/>
</dbReference>
<keyword evidence="4" id="KW-1185">Reference proteome</keyword>
<dbReference type="OrthoDB" id="2634326at2759"/>
<accession>A0A4S8LLD3</accession>
<feature type="chain" id="PRO_5020393054" evidence="2">
    <location>
        <begin position="26"/>
        <end position="680"/>
    </location>
</feature>
<organism evidence="3 4">
    <name type="scientific">Dendrothele bispora (strain CBS 962.96)</name>
    <dbReference type="NCBI Taxonomy" id="1314807"/>
    <lineage>
        <taxon>Eukaryota</taxon>
        <taxon>Fungi</taxon>
        <taxon>Dikarya</taxon>
        <taxon>Basidiomycota</taxon>
        <taxon>Agaricomycotina</taxon>
        <taxon>Agaricomycetes</taxon>
        <taxon>Agaricomycetidae</taxon>
        <taxon>Agaricales</taxon>
        <taxon>Agaricales incertae sedis</taxon>
        <taxon>Dendrothele</taxon>
    </lineage>
</organism>
<feature type="signal peptide" evidence="2">
    <location>
        <begin position="1"/>
        <end position="25"/>
    </location>
</feature>
<reference evidence="3 4" key="1">
    <citation type="journal article" date="2019" name="Nat. Ecol. Evol.">
        <title>Megaphylogeny resolves global patterns of mushroom evolution.</title>
        <authorList>
            <person name="Varga T."/>
            <person name="Krizsan K."/>
            <person name="Foldi C."/>
            <person name="Dima B."/>
            <person name="Sanchez-Garcia M."/>
            <person name="Sanchez-Ramirez S."/>
            <person name="Szollosi G.J."/>
            <person name="Szarkandi J.G."/>
            <person name="Papp V."/>
            <person name="Albert L."/>
            <person name="Andreopoulos W."/>
            <person name="Angelini C."/>
            <person name="Antonin V."/>
            <person name="Barry K.W."/>
            <person name="Bougher N.L."/>
            <person name="Buchanan P."/>
            <person name="Buyck B."/>
            <person name="Bense V."/>
            <person name="Catcheside P."/>
            <person name="Chovatia M."/>
            <person name="Cooper J."/>
            <person name="Damon W."/>
            <person name="Desjardin D."/>
            <person name="Finy P."/>
            <person name="Geml J."/>
            <person name="Haridas S."/>
            <person name="Hughes K."/>
            <person name="Justo A."/>
            <person name="Karasinski D."/>
            <person name="Kautmanova I."/>
            <person name="Kiss B."/>
            <person name="Kocsube S."/>
            <person name="Kotiranta H."/>
            <person name="LaButti K.M."/>
            <person name="Lechner B.E."/>
            <person name="Liimatainen K."/>
            <person name="Lipzen A."/>
            <person name="Lukacs Z."/>
            <person name="Mihaltcheva S."/>
            <person name="Morgado L.N."/>
            <person name="Niskanen T."/>
            <person name="Noordeloos M.E."/>
            <person name="Ohm R.A."/>
            <person name="Ortiz-Santana B."/>
            <person name="Ovrebo C."/>
            <person name="Racz N."/>
            <person name="Riley R."/>
            <person name="Savchenko A."/>
            <person name="Shiryaev A."/>
            <person name="Soop K."/>
            <person name="Spirin V."/>
            <person name="Szebenyi C."/>
            <person name="Tomsovsky M."/>
            <person name="Tulloss R.E."/>
            <person name="Uehling J."/>
            <person name="Grigoriev I.V."/>
            <person name="Vagvolgyi C."/>
            <person name="Papp T."/>
            <person name="Martin F.M."/>
            <person name="Miettinen O."/>
            <person name="Hibbett D.S."/>
            <person name="Nagy L.G."/>
        </authorList>
    </citation>
    <scope>NUCLEOTIDE SEQUENCE [LARGE SCALE GENOMIC DNA]</scope>
    <source>
        <strain evidence="3 4">CBS 962.96</strain>
    </source>
</reference>
<evidence type="ECO:0000256" key="1">
    <source>
        <dbReference type="SAM" id="MobiDB-lite"/>
    </source>
</evidence>
<feature type="region of interest" description="Disordered" evidence="1">
    <location>
        <begin position="339"/>
        <end position="380"/>
    </location>
</feature>
<proteinExistence type="predicted"/>